<dbReference type="Proteomes" id="UP000266177">
    <property type="component" value="Unassembled WGS sequence"/>
</dbReference>
<sequence length="170" mass="19397">MNYIYLKIDDPDNGFTYYFEVDGDRVAYRQIELSENNGCRLSIAPDFHLSEVLIDYEEQDLIAREEFEQAWTAAVLPYQSAWEQTKREYGIGDAVTGGIAMFYPQGVIIQIGPGRYGAARREDLVPALLPEYLYPGHRADGIVLGYDEDNFWLVLGDVRVSEENIAIEWG</sequence>
<organism evidence="1 2">
    <name type="scientific">Paenibacillus thiaminolyticus</name>
    <name type="common">Bacillus thiaminolyticus</name>
    <dbReference type="NCBI Taxonomy" id="49283"/>
    <lineage>
        <taxon>Bacteria</taxon>
        <taxon>Bacillati</taxon>
        <taxon>Bacillota</taxon>
        <taxon>Bacilli</taxon>
        <taxon>Bacillales</taxon>
        <taxon>Paenibacillaceae</taxon>
        <taxon>Paenibacillus</taxon>
    </lineage>
</organism>
<dbReference type="EMBL" id="QYZD01000014">
    <property type="protein sequence ID" value="RJG22737.1"/>
    <property type="molecule type" value="Genomic_DNA"/>
</dbReference>
<reference evidence="1 2" key="1">
    <citation type="submission" date="2018-09" db="EMBL/GenBank/DDBJ databases">
        <title>Paenibacillus SK2017-BO5.</title>
        <authorList>
            <person name="Piskunova J.V."/>
            <person name="Dubiley S.A."/>
            <person name="Severinov K.V."/>
        </authorList>
    </citation>
    <scope>NUCLEOTIDE SEQUENCE [LARGE SCALE GENOMIC DNA]</scope>
    <source>
        <strain evidence="1 2">BO5</strain>
    </source>
</reference>
<dbReference type="OrthoDB" id="2083321at2"/>
<proteinExistence type="predicted"/>
<gene>
    <name evidence="1" type="ORF">DQX05_15925</name>
</gene>
<name>A0A3A3GXC7_PANTH</name>
<comment type="caution">
    <text evidence="1">The sequence shown here is derived from an EMBL/GenBank/DDBJ whole genome shotgun (WGS) entry which is preliminary data.</text>
</comment>
<evidence type="ECO:0000313" key="1">
    <source>
        <dbReference type="EMBL" id="RJG22737.1"/>
    </source>
</evidence>
<protein>
    <recommendedName>
        <fullName evidence="3">S1 motif domain-containing protein</fullName>
    </recommendedName>
</protein>
<accession>A0A3A3GXC7</accession>
<evidence type="ECO:0008006" key="3">
    <source>
        <dbReference type="Google" id="ProtNLM"/>
    </source>
</evidence>
<evidence type="ECO:0000313" key="2">
    <source>
        <dbReference type="Proteomes" id="UP000266177"/>
    </source>
</evidence>
<dbReference type="AlphaFoldDB" id="A0A3A3GXC7"/>
<dbReference type="RefSeq" id="WP_119794547.1">
    <property type="nucleotide sequence ID" value="NZ_QYZD01000014.1"/>
</dbReference>